<dbReference type="InterPro" id="IPR057412">
    <property type="entry name" value="INTS4_C"/>
</dbReference>
<dbReference type="InterPro" id="IPR016024">
    <property type="entry name" value="ARM-type_fold"/>
</dbReference>
<accession>A0A7J7KEF9</accession>
<feature type="domain" description="Integrator complex subunit 4/Protein SIEL C-terminal Ig-like" evidence="4">
    <location>
        <begin position="811"/>
        <end position="925"/>
    </location>
</feature>
<dbReference type="InterPro" id="IPR011989">
    <property type="entry name" value="ARM-like"/>
</dbReference>
<dbReference type="PANTHER" id="PTHR20938">
    <property type="entry name" value="INTEGRATOR COMPLEX SUBUNIT 4"/>
    <property type="match status" value="1"/>
</dbReference>
<dbReference type="SUPFAM" id="SSF48371">
    <property type="entry name" value="ARM repeat"/>
    <property type="match status" value="1"/>
</dbReference>
<dbReference type="Gene3D" id="1.25.10.10">
    <property type="entry name" value="Leucine-rich Repeat Variant"/>
    <property type="match status" value="3"/>
</dbReference>
<dbReference type="PANTHER" id="PTHR20938:SF0">
    <property type="entry name" value="INTEGRATOR COMPLEX SUBUNIT 4"/>
    <property type="match status" value="1"/>
</dbReference>
<evidence type="ECO:0000259" key="4">
    <source>
        <dbReference type="Pfam" id="PF25458"/>
    </source>
</evidence>
<dbReference type="Pfam" id="PF24493">
    <property type="entry name" value="INTS4_8HBD"/>
    <property type="match status" value="1"/>
</dbReference>
<protein>
    <submittedName>
        <fullName evidence="5">INTS4</fullName>
    </submittedName>
</protein>
<keyword evidence="6" id="KW-1185">Reference proteome</keyword>
<name>A0A7J7KEF9_BUGNE</name>
<dbReference type="EMBL" id="VXIV02000689">
    <property type="protein sequence ID" value="KAF6036687.1"/>
    <property type="molecule type" value="Genomic_DNA"/>
</dbReference>
<dbReference type="InterPro" id="IPR056235">
    <property type="entry name" value="INTS4_8HBD"/>
</dbReference>
<proteinExistence type="predicted"/>
<reference evidence="5" key="1">
    <citation type="submission" date="2020-06" db="EMBL/GenBank/DDBJ databases">
        <title>Draft genome of Bugula neritina, a colonial animal packing powerful symbionts and potential medicines.</title>
        <authorList>
            <person name="Rayko M."/>
        </authorList>
    </citation>
    <scope>NUCLEOTIDE SEQUENCE [LARGE SCALE GENOMIC DNA]</scope>
    <source>
        <strain evidence="5">Kwan_BN1</strain>
    </source>
</reference>
<gene>
    <name evidence="5" type="ORF">EB796_005002</name>
</gene>
<dbReference type="OrthoDB" id="18190at2759"/>
<evidence type="ECO:0000256" key="1">
    <source>
        <dbReference type="ARBA" id="ARBA00004123"/>
    </source>
</evidence>
<dbReference type="Proteomes" id="UP000593567">
    <property type="component" value="Unassembled WGS sequence"/>
</dbReference>
<comment type="caution">
    <text evidence="5">The sequence shown here is derived from an EMBL/GenBank/DDBJ whole genome shotgun (WGS) entry which is preliminary data.</text>
</comment>
<keyword evidence="2" id="KW-0539">Nucleus</keyword>
<evidence type="ECO:0000313" key="5">
    <source>
        <dbReference type="EMBL" id="KAF6036687.1"/>
    </source>
</evidence>
<feature type="domain" description="INTS4 8 helical bundle" evidence="3">
    <location>
        <begin position="616"/>
        <end position="787"/>
    </location>
</feature>
<dbReference type="GO" id="GO:0016180">
    <property type="term" value="P:snRNA processing"/>
    <property type="evidence" value="ECO:0007669"/>
    <property type="project" value="TreeGrafter"/>
</dbReference>
<sequence length="935" mass="105115">MAGVSRRKMEVDSQSLVIEEPPRKILRLRHSIDDSLDLSTLDVNSIHSVQQLSRISLRLNKISDLNEVVVGLIDKLKLAKLSLVKAKVVELLRRIVANYKVDCSFIASEISYLLTKTDSHEFRSELLSLCCLLTAKLKDDPSHYQTMMNVAKQCLTDLTSSVRASSLLLLGDIIKYGRKAGLPFEDTLGMQLIVIGFIKDPEPRVRSIALETLLDLHSCGTSLESTVYDQASYAANDDYERVRIAALNLICTLAVDTPTRLLPLTSKKGGLSQSIVMLDDGFAKVCDAINDVSFIVRTQAAKLMAKFVGVSLHFLEQTLYKQLMSNMKRKQSGHDRQRELFESGDWASGKRFADDAPKETLDEDSESLITMGACGAFVHALEDEYMEVRGAAVESMCVLAQSNASYARQTQDFLVDMFNDEIQEVRLQAIRALCKLSHHLSLRDDQVEIITGVLKDYGADIRVGIHRLIQGCAVSAQTGLRDVILALLDNMRRYPVDKQSIWRVMKGIGLRHSGLMSPLIPELLSVDPHFDMPEPNMDDDCYVAVMIAVYNSASKESSLASLFPSYTRQHYRFHRSRFPHLIPVVVQLEQEDMVRDLSIASGESSRSGRLVEEVEEKLQRLNNFTQSNSAARQQLLALCLRDLKHIKKREGSENLYRASYLCEYIQCLLLFHKIQDYHREGADKLVLSLSKQIVELCERLLNLYSGTSAVSNDLVRQFQLIALTIDISRKMETHQAKPEEFKLYLQQLSKIKRRLTSGGGQLLSVSRLLDSQETLEAGNWSILHSVLSNLDLADIPLPKRINQDISMIQCELTEPVSRSDSPRKFTANLAVCLPVRATIRNLGDNSQLYIMVKLPDQTEVICPVKPSQVTQESADEHSLTTQVVFSHGQWSENSYAEVFVVMQGESLSDTVEICQPTRVYLSTRPERKAHIGSIM</sequence>
<dbReference type="Pfam" id="PF25458">
    <property type="entry name" value="INTS4_C"/>
    <property type="match status" value="1"/>
</dbReference>
<evidence type="ECO:0000256" key="2">
    <source>
        <dbReference type="ARBA" id="ARBA00023242"/>
    </source>
</evidence>
<dbReference type="GO" id="GO:0032039">
    <property type="term" value="C:integrator complex"/>
    <property type="evidence" value="ECO:0007669"/>
    <property type="project" value="TreeGrafter"/>
</dbReference>
<evidence type="ECO:0000259" key="3">
    <source>
        <dbReference type="Pfam" id="PF24493"/>
    </source>
</evidence>
<comment type="subcellular location">
    <subcellularLocation>
        <location evidence="1">Nucleus</location>
    </subcellularLocation>
</comment>
<dbReference type="AlphaFoldDB" id="A0A7J7KEF9"/>
<organism evidence="5 6">
    <name type="scientific">Bugula neritina</name>
    <name type="common">Brown bryozoan</name>
    <name type="synonym">Sertularia neritina</name>
    <dbReference type="NCBI Taxonomy" id="10212"/>
    <lineage>
        <taxon>Eukaryota</taxon>
        <taxon>Metazoa</taxon>
        <taxon>Spiralia</taxon>
        <taxon>Lophotrochozoa</taxon>
        <taxon>Bryozoa</taxon>
        <taxon>Gymnolaemata</taxon>
        <taxon>Cheilostomatida</taxon>
        <taxon>Flustrina</taxon>
        <taxon>Buguloidea</taxon>
        <taxon>Bugulidae</taxon>
        <taxon>Bugula</taxon>
    </lineage>
</organism>
<evidence type="ECO:0000313" key="6">
    <source>
        <dbReference type="Proteomes" id="UP000593567"/>
    </source>
</evidence>